<dbReference type="WBParaSite" id="JU765_v2.g19058.t1">
    <property type="protein sequence ID" value="JU765_v2.g19058.t1"/>
    <property type="gene ID" value="JU765_v2.g19058"/>
</dbReference>
<sequence>MSSFLVAVDYENQLTDFYPDIDDEIKKEYFVGCSDFKQDVNFSQFDLKINDTMDNSNDATCSNENNFALVPVSTSPNSSIKSSSIDEAPRQCVVCDEPTKCYHYDVPSCTGCKTFFRRCLVTGKKYKCQYGGKCDIKKGEDCRGCRFERCLVSGMNAAAIQYPAGVNVEGILENVKQLKRKLIEDNRPIISKMLPTFSETEQRRDINFLLYLEAKQRKLRESEYDPTYLYSVKLRDLLERASELYLADKFEKPSHWPVDQNAIVKKLVEQCQRRKESKSETLSCEMEKKKKLFVAVDLILTVEMAKVLPAFNCLSINDKEVLMKHVVVVNMLLTQSFYSYQMHSDVIILPHGIIPTKLDQQLGRNNPIKWETHCRTVECVKRVALNPEQFVLLKAIIYCHPAVEGLSDEGRNIVDSYHQRYSKTLLQHLQNEMGSAAGASKFAEVISLISTYFHFADKAKQAHLIQVMQMGKERLNCKNKHILFNECMI</sequence>
<evidence type="ECO:0000313" key="1">
    <source>
        <dbReference type="Proteomes" id="UP000887576"/>
    </source>
</evidence>
<proteinExistence type="predicted"/>
<organism evidence="1 2">
    <name type="scientific">Panagrolaimus sp. JU765</name>
    <dbReference type="NCBI Taxonomy" id="591449"/>
    <lineage>
        <taxon>Eukaryota</taxon>
        <taxon>Metazoa</taxon>
        <taxon>Ecdysozoa</taxon>
        <taxon>Nematoda</taxon>
        <taxon>Chromadorea</taxon>
        <taxon>Rhabditida</taxon>
        <taxon>Tylenchina</taxon>
        <taxon>Panagrolaimomorpha</taxon>
        <taxon>Panagrolaimoidea</taxon>
        <taxon>Panagrolaimidae</taxon>
        <taxon>Panagrolaimus</taxon>
    </lineage>
</organism>
<protein>
    <submittedName>
        <fullName evidence="2">Uncharacterized protein</fullName>
    </submittedName>
</protein>
<reference evidence="2" key="1">
    <citation type="submission" date="2022-11" db="UniProtKB">
        <authorList>
            <consortium name="WormBaseParasite"/>
        </authorList>
    </citation>
    <scope>IDENTIFICATION</scope>
</reference>
<name>A0AC34QTB6_9BILA</name>
<evidence type="ECO:0000313" key="2">
    <source>
        <dbReference type="WBParaSite" id="JU765_v2.g19058.t1"/>
    </source>
</evidence>
<accession>A0AC34QTB6</accession>
<dbReference type="Proteomes" id="UP000887576">
    <property type="component" value="Unplaced"/>
</dbReference>